<dbReference type="Gene3D" id="1.10.10.60">
    <property type="entry name" value="Homeodomain-like"/>
    <property type="match status" value="2"/>
</dbReference>
<accession>A0A6N2YXA7</accession>
<sequence>MAKVVIPMKLLNRLYTEEKLSTWEIAKQLGCSQDTVVRRLHVYQIPVRTRRKQLPEAELAHLYQNVGLGVKQLAVRYQCSHTTVAARLHEMGLLMNKKSDFREPTPSVKRQIISLYNSGQSAGWIAQHLRMSRWTVLKTLRNSGIEIRHSNKRVYLNVKELAYLYEQRHMSTTELAALYDVKPATVAERLKEEGVRLRGNNLALDMFEVCRRYQEGHSPMQIADQLGCSYSAVRRRLDAWQGYKKRS</sequence>
<protein>
    <submittedName>
        <fullName evidence="1">Helix-turn-helix domain of resolvase</fullName>
    </submittedName>
</protein>
<gene>
    <name evidence="1" type="ORF">VRLFYP33_00354</name>
</gene>
<dbReference type="EMBL" id="CACRUX010000012">
    <property type="protein sequence ID" value="VYT71679.1"/>
    <property type="molecule type" value="Genomic_DNA"/>
</dbReference>
<name>A0A6N2YXA7_9FIRM</name>
<dbReference type="RefSeq" id="WP_021841113.1">
    <property type="nucleotide sequence ID" value="NZ_CACRUX010000012.1"/>
</dbReference>
<evidence type="ECO:0000313" key="1">
    <source>
        <dbReference type="EMBL" id="VYT71679.1"/>
    </source>
</evidence>
<proteinExistence type="predicted"/>
<dbReference type="Pfam" id="PF13384">
    <property type="entry name" value="HTH_23"/>
    <property type="match status" value="1"/>
</dbReference>
<reference evidence="1" key="1">
    <citation type="submission" date="2019-11" db="EMBL/GenBank/DDBJ databases">
        <authorList>
            <person name="Feng L."/>
        </authorList>
    </citation>
    <scope>NUCLEOTIDE SEQUENCE</scope>
    <source>
        <strain evidence="1">VrattiLFYP33</strain>
    </source>
</reference>
<organism evidence="1">
    <name type="scientific">Veillonella ratti</name>
    <dbReference type="NCBI Taxonomy" id="103892"/>
    <lineage>
        <taxon>Bacteria</taxon>
        <taxon>Bacillati</taxon>
        <taxon>Bacillota</taxon>
        <taxon>Negativicutes</taxon>
        <taxon>Veillonellales</taxon>
        <taxon>Veillonellaceae</taxon>
        <taxon>Veillonella</taxon>
    </lineage>
</organism>
<dbReference type="AlphaFoldDB" id="A0A6N2YXA7"/>